<organism evidence="2 3">
    <name type="scientific">Clydaea vesicula</name>
    <dbReference type="NCBI Taxonomy" id="447962"/>
    <lineage>
        <taxon>Eukaryota</taxon>
        <taxon>Fungi</taxon>
        <taxon>Fungi incertae sedis</taxon>
        <taxon>Chytridiomycota</taxon>
        <taxon>Chytridiomycota incertae sedis</taxon>
        <taxon>Chytridiomycetes</taxon>
        <taxon>Lobulomycetales</taxon>
        <taxon>Lobulomycetaceae</taxon>
        <taxon>Clydaea</taxon>
    </lineage>
</organism>
<proteinExistence type="predicted"/>
<keyword evidence="3" id="KW-1185">Reference proteome</keyword>
<dbReference type="Proteomes" id="UP001211065">
    <property type="component" value="Unassembled WGS sequence"/>
</dbReference>
<name>A0AAD5TSK1_9FUNG</name>
<dbReference type="AlphaFoldDB" id="A0AAD5TSK1"/>
<sequence>MESFKPLPEDLLDTDTACKYCGISYLLLNKYEKTKLHVENLELKLSQLQEFANERPTMLSRMEILNEQQKTQSLTINDLNLQLTNNKSLLQENLKTLQNSETFYNNYKSETEIKIVNLKKNKNLLESKLNFLNKNLQKIFNQLRFERLSIDQCNKAFLLEIQNTKSSFKQVELDIKKQVEKHFILKKSESNLNLQNQINLTLDKESKKFKLIEKEKLDLNLTLNKKIDDLNLKLLQSTEITKVDIMKEKETSNNLKKEVKSMDIKILKLKDE</sequence>
<feature type="coiled-coil region" evidence="1">
    <location>
        <begin position="80"/>
        <end position="142"/>
    </location>
</feature>
<evidence type="ECO:0000256" key="1">
    <source>
        <dbReference type="SAM" id="Coils"/>
    </source>
</evidence>
<feature type="non-terminal residue" evidence="2">
    <location>
        <position position="272"/>
    </location>
</feature>
<keyword evidence="1" id="KW-0175">Coiled coil</keyword>
<accession>A0AAD5TSK1</accession>
<comment type="caution">
    <text evidence="2">The sequence shown here is derived from an EMBL/GenBank/DDBJ whole genome shotgun (WGS) entry which is preliminary data.</text>
</comment>
<protein>
    <submittedName>
        <fullName evidence="2">Uncharacterized protein</fullName>
    </submittedName>
</protein>
<gene>
    <name evidence="2" type="ORF">HK099_003100</name>
</gene>
<reference evidence="2" key="1">
    <citation type="submission" date="2020-05" db="EMBL/GenBank/DDBJ databases">
        <title>Phylogenomic resolution of chytrid fungi.</title>
        <authorList>
            <person name="Stajich J.E."/>
            <person name="Amses K."/>
            <person name="Simmons R."/>
            <person name="Seto K."/>
            <person name="Myers J."/>
            <person name="Bonds A."/>
            <person name="Quandt C.A."/>
            <person name="Barry K."/>
            <person name="Liu P."/>
            <person name="Grigoriev I."/>
            <person name="Longcore J.E."/>
            <person name="James T.Y."/>
        </authorList>
    </citation>
    <scope>NUCLEOTIDE SEQUENCE</scope>
    <source>
        <strain evidence="2">JEL0476</strain>
    </source>
</reference>
<dbReference type="EMBL" id="JADGJW010002081">
    <property type="protein sequence ID" value="KAJ3199588.1"/>
    <property type="molecule type" value="Genomic_DNA"/>
</dbReference>
<evidence type="ECO:0000313" key="2">
    <source>
        <dbReference type="EMBL" id="KAJ3199588.1"/>
    </source>
</evidence>
<evidence type="ECO:0000313" key="3">
    <source>
        <dbReference type="Proteomes" id="UP001211065"/>
    </source>
</evidence>